<evidence type="ECO:0000313" key="7">
    <source>
        <dbReference type="EMBL" id="OAO16143.1"/>
    </source>
</evidence>
<accession>A0A196SGJ9</accession>
<dbReference type="OrthoDB" id="344220at2759"/>
<dbReference type="GO" id="GO:0016592">
    <property type="term" value="C:mediator complex"/>
    <property type="evidence" value="ECO:0007669"/>
    <property type="project" value="InterPro"/>
</dbReference>
<dbReference type="InterPro" id="IPR007018">
    <property type="entry name" value="Mediator_Med6"/>
</dbReference>
<dbReference type="Gene3D" id="3.10.450.580">
    <property type="entry name" value="Mediator complex, subunit Med6"/>
    <property type="match status" value="2"/>
</dbReference>
<reference evidence="7 8" key="1">
    <citation type="submission" date="2016-05" db="EMBL/GenBank/DDBJ databases">
        <title>Nuclear genome of Blastocystis sp. subtype 1 NandII.</title>
        <authorList>
            <person name="Gentekaki E."/>
            <person name="Curtis B."/>
            <person name="Stairs C."/>
            <person name="Eme L."/>
            <person name="Herman E."/>
            <person name="Klimes V."/>
            <person name="Arias M.C."/>
            <person name="Elias M."/>
            <person name="Hilliou F."/>
            <person name="Klute M."/>
            <person name="Malik S.-B."/>
            <person name="Pightling A."/>
            <person name="Rachubinski R."/>
            <person name="Salas D."/>
            <person name="Schlacht A."/>
            <person name="Suga H."/>
            <person name="Archibald J."/>
            <person name="Ball S.G."/>
            <person name="Clark G."/>
            <person name="Dacks J."/>
            <person name="Van Der Giezen M."/>
            <person name="Tsaousis A."/>
            <person name="Roger A."/>
        </authorList>
    </citation>
    <scope>NUCLEOTIDE SEQUENCE [LARGE SCALE GENOMIC DNA]</scope>
    <source>
        <strain evidence="8">ATCC 50177 / NandII</strain>
    </source>
</reference>
<proteinExistence type="inferred from homology"/>
<dbReference type="PANTHER" id="PTHR13104">
    <property type="entry name" value="MED-6-RELATED"/>
    <property type="match status" value="1"/>
</dbReference>
<comment type="similarity">
    <text evidence="2 6">Belongs to the Mediator complex subunit 6 family.</text>
</comment>
<comment type="subcellular location">
    <subcellularLocation>
        <location evidence="1 6">Nucleus</location>
    </subcellularLocation>
</comment>
<comment type="function">
    <text evidence="6">Component of the Mediator complex, a coactivator involved in the regulated transcription of nearly all RNA polymerase II-dependent genes. Mediator functions as a bridge to convey information from gene-specific regulatory proteins to the basal RNA polymerase II transcription machinery. Mediator is recruited to promoters by direct interactions with regulatory proteins and serves as a scaffold for the assembly of a functional preinitiation complex with RNA polymerase II and the general transcription factors.</text>
</comment>
<name>A0A196SGJ9_BLAHN</name>
<dbReference type="EMBL" id="LXWW01000096">
    <property type="protein sequence ID" value="OAO16143.1"/>
    <property type="molecule type" value="Genomic_DNA"/>
</dbReference>
<keyword evidence="4 6" id="KW-0804">Transcription</keyword>
<evidence type="ECO:0000256" key="2">
    <source>
        <dbReference type="ARBA" id="ARBA00007526"/>
    </source>
</evidence>
<dbReference type="STRING" id="478820.A0A196SGJ9"/>
<keyword evidence="5 6" id="KW-0539">Nucleus</keyword>
<evidence type="ECO:0000256" key="6">
    <source>
        <dbReference type="RuleBase" id="RU364143"/>
    </source>
</evidence>
<comment type="subunit">
    <text evidence="6">Component of the Mediator complex.</text>
</comment>
<dbReference type="Proteomes" id="UP000078348">
    <property type="component" value="Unassembled WGS sequence"/>
</dbReference>
<keyword evidence="3 6" id="KW-0805">Transcription regulation</keyword>
<evidence type="ECO:0000256" key="5">
    <source>
        <dbReference type="ARBA" id="ARBA00023242"/>
    </source>
</evidence>
<dbReference type="GO" id="GO:0003712">
    <property type="term" value="F:transcription coregulator activity"/>
    <property type="evidence" value="ECO:0007669"/>
    <property type="project" value="InterPro"/>
</dbReference>
<evidence type="ECO:0000256" key="4">
    <source>
        <dbReference type="ARBA" id="ARBA00023163"/>
    </source>
</evidence>
<dbReference type="InterPro" id="IPR038566">
    <property type="entry name" value="Mediator_Med6_sf"/>
</dbReference>
<dbReference type="AlphaFoldDB" id="A0A196SGJ9"/>
<evidence type="ECO:0000313" key="8">
    <source>
        <dbReference type="Proteomes" id="UP000078348"/>
    </source>
</evidence>
<keyword evidence="8" id="KW-1185">Reference proteome</keyword>
<dbReference type="Pfam" id="PF04934">
    <property type="entry name" value="Med6"/>
    <property type="match status" value="1"/>
</dbReference>
<comment type="caution">
    <text evidence="7">The sequence shown here is derived from an EMBL/GenBank/DDBJ whole genome shotgun (WGS) entry which is preliminary data.</text>
</comment>
<gene>
    <name evidence="6" type="primary">MED6</name>
    <name evidence="7" type="ORF">AV274_2084</name>
</gene>
<organism evidence="7 8">
    <name type="scientific">Blastocystis sp. subtype 1 (strain ATCC 50177 / NandII)</name>
    <dbReference type="NCBI Taxonomy" id="478820"/>
    <lineage>
        <taxon>Eukaryota</taxon>
        <taxon>Sar</taxon>
        <taxon>Stramenopiles</taxon>
        <taxon>Bigyra</taxon>
        <taxon>Opalozoa</taxon>
        <taxon>Opalinata</taxon>
        <taxon>Blastocystidae</taxon>
        <taxon>Blastocystis</taxon>
    </lineage>
</organism>
<protein>
    <recommendedName>
        <fullName evidence="6">Mediator of RNA polymerase II transcription subunit 6</fullName>
    </recommendedName>
    <alternativeName>
        <fullName evidence="6">Mediator complex subunit 6</fullName>
    </alternativeName>
</protein>
<evidence type="ECO:0000256" key="3">
    <source>
        <dbReference type="ARBA" id="ARBA00023015"/>
    </source>
</evidence>
<evidence type="ECO:0000256" key="1">
    <source>
        <dbReference type="ARBA" id="ARBA00004123"/>
    </source>
</evidence>
<dbReference type="GO" id="GO:0006357">
    <property type="term" value="P:regulation of transcription by RNA polymerase II"/>
    <property type="evidence" value="ECO:0007669"/>
    <property type="project" value="InterPro"/>
</dbReference>
<keyword evidence="6" id="KW-0010">Activator</keyword>
<sequence>MEDEENDVYIGSHKDLYATSFVDEEFLSTGLTKENALEYFRRSPFYSEGDLVELEGSDSSESCEFFKIVKYRKDEQEKDGVALLAVYYVLRGTIYQCPDLYSLLKYRMYNCVSLLNQSYTELKKYVSFSVANGHRIESAPVQEKEEEESDVCSVIPLIGEANALQRNEENQLRLDSMIQDMEKQFQVA</sequence>